<dbReference type="OrthoDB" id="9802602at2"/>
<proteinExistence type="predicted"/>
<keyword evidence="3" id="KW-0012">Acyltransferase</keyword>
<dbReference type="InterPro" id="IPR005809">
    <property type="entry name" value="Succ_CoA_ligase-like_bsu"/>
</dbReference>
<dbReference type="AlphaFoldDB" id="O67330"/>
<dbReference type="InParanoid" id="O67330"/>
<gene>
    <name evidence="7" type="primary">sucC1</name>
    <name evidence="7" type="ordered locus">aq_1306</name>
</gene>
<keyword evidence="1 7" id="KW-0436">Ligase</keyword>
<sequence>MDLYEYEAYDKIFKKYGIPTPKYMFVEHITDDVVEFVNQLGECVVKSQVLVGKRGKAGAVRVCSNPDEALEEIETLLRMTVYGEMPVGVLVVEKANILKELYASIVYSTDHRAPVLTLSLEGGMDIEEVPPDKVKSWPINPLKGLYPHMVRNYLLELGFPHEYMPVLRKLSEVIARMWDAFWGAEARLLEINPLAIVDRGGKPDVLALDAVVKIDDDASIPPAKIYGVRTALRRPPTEREIAAAEIDKDDHRGKAGSYVELDGDIAMMTFGGGGSTVTIETCYELGLKPANLTDIGGNPPAEKMYKITRIILSKPGIRAVLIAGGTANNTRIDVTLGEGVANALRDLKKEGKLDPNWIFVVRRNGPEAEKGLRMLYEAFKECGIKGEIYDSALPLTEAPVRLKELLDKCQAKKLEEEEQIKEGHTFTDEQASDLGM</sequence>
<comment type="catalytic activity">
    <reaction evidence="4">
        <text>oxaloacetate + acetyl-CoA + ADP + phosphate = citrate + ATP + CoA</text>
        <dbReference type="Rhea" id="RHEA:21160"/>
        <dbReference type="ChEBI" id="CHEBI:16452"/>
        <dbReference type="ChEBI" id="CHEBI:16947"/>
        <dbReference type="ChEBI" id="CHEBI:30616"/>
        <dbReference type="ChEBI" id="CHEBI:43474"/>
        <dbReference type="ChEBI" id="CHEBI:57287"/>
        <dbReference type="ChEBI" id="CHEBI:57288"/>
        <dbReference type="ChEBI" id="CHEBI:456216"/>
        <dbReference type="EC" id="2.3.3.8"/>
    </reaction>
</comment>
<dbReference type="GO" id="GO:0004775">
    <property type="term" value="F:succinate-CoA ligase (ADP-forming) activity"/>
    <property type="evidence" value="ECO:0000318"/>
    <property type="project" value="GO_Central"/>
</dbReference>
<keyword evidence="2" id="KW-0547">Nucleotide-binding</keyword>
<evidence type="ECO:0000259" key="6">
    <source>
        <dbReference type="Pfam" id="PF16114"/>
    </source>
</evidence>
<dbReference type="Proteomes" id="UP000000798">
    <property type="component" value="Chromosome"/>
</dbReference>
<dbReference type="Gene3D" id="3.40.50.261">
    <property type="entry name" value="Succinyl-CoA synthetase domains"/>
    <property type="match status" value="1"/>
</dbReference>
<dbReference type="GO" id="GO:0005524">
    <property type="term" value="F:ATP binding"/>
    <property type="evidence" value="ECO:0007669"/>
    <property type="project" value="InterPro"/>
</dbReference>
<dbReference type="GO" id="GO:0005829">
    <property type="term" value="C:cytosol"/>
    <property type="evidence" value="ECO:0000318"/>
    <property type="project" value="GO_Central"/>
</dbReference>
<dbReference type="Pfam" id="PF16114">
    <property type="entry name" value="Citrate_bind"/>
    <property type="match status" value="1"/>
</dbReference>
<accession>O67330</accession>
<dbReference type="eggNOG" id="COG0045">
    <property type="taxonomic scope" value="Bacteria"/>
</dbReference>
<dbReference type="STRING" id="224324.aq_1306"/>
<evidence type="ECO:0000313" key="8">
    <source>
        <dbReference type="Proteomes" id="UP000000798"/>
    </source>
</evidence>
<evidence type="ECO:0000256" key="4">
    <source>
        <dbReference type="ARBA" id="ARBA00047593"/>
    </source>
</evidence>
<keyword evidence="8" id="KW-1185">Reference proteome</keyword>
<dbReference type="GO" id="GO:0006104">
    <property type="term" value="P:succinyl-CoA metabolic process"/>
    <property type="evidence" value="ECO:0000318"/>
    <property type="project" value="GO_Central"/>
</dbReference>
<dbReference type="GO" id="GO:0006099">
    <property type="term" value="P:tricarboxylic acid cycle"/>
    <property type="evidence" value="ECO:0000318"/>
    <property type="project" value="GO_Central"/>
</dbReference>
<dbReference type="HOGENOM" id="CLU_037430_0_2_0"/>
<evidence type="ECO:0000256" key="2">
    <source>
        <dbReference type="ARBA" id="ARBA00022741"/>
    </source>
</evidence>
<dbReference type="PANTHER" id="PTHR11815">
    <property type="entry name" value="SUCCINYL-COA SYNTHETASE BETA CHAIN"/>
    <property type="match status" value="1"/>
</dbReference>
<dbReference type="InterPro" id="IPR013650">
    <property type="entry name" value="ATP-grasp_succ-CoA_synth-type"/>
</dbReference>
<reference evidence="7 8" key="1">
    <citation type="journal article" date="1998" name="Nature">
        <title>The complete genome of the hyperthermophilic bacterium Aquifex aeolicus.</title>
        <authorList>
            <person name="Deckert G."/>
            <person name="Warren P.V."/>
            <person name="Gaasterland T."/>
            <person name="Young W.G."/>
            <person name="Lenox A.L."/>
            <person name="Graham D.E."/>
            <person name="Overbeek R."/>
            <person name="Snead M.A."/>
            <person name="Keller M."/>
            <person name="Aujay M."/>
            <person name="Huber R."/>
            <person name="Feldman R.A."/>
            <person name="Short J.M."/>
            <person name="Olson G.J."/>
            <person name="Swanson R.V."/>
        </authorList>
    </citation>
    <scope>NUCLEOTIDE SEQUENCE [LARGE SCALE GENOMIC DNA]</scope>
    <source>
        <strain evidence="7 8">VF5</strain>
    </source>
</reference>
<dbReference type="InterPro" id="IPR016102">
    <property type="entry name" value="Succinyl-CoA_synth-like"/>
</dbReference>
<keyword evidence="3" id="KW-0808">Transferase</keyword>
<dbReference type="SUPFAM" id="SSF52210">
    <property type="entry name" value="Succinyl-CoA synthetase domains"/>
    <property type="match status" value="1"/>
</dbReference>
<name>O67330_AQUAE</name>
<dbReference type="InterPro" id="IPR013815">
    <property type="entry name" value="ATP_grasp_subdomain_1"/>
</dbReference>
<dbReference type="SUPFAM" id="SSF56059">
    <property type="entry name" value="Glutathione synthetase ATP-binding domain-like"/>
    <property type="match status" value="1"/>
</dbReference>
<dbReference type="PIRSF" id="PIRSF001554">
    <property type="entry name" value="SucCS_beta"/>
    <property type="match status" value="1"/>
</dbReference>
<dbReference type="Gene3D" id="3.30.1490.20">
    <property type="entry name" value="ATP-grasp fold, A domain"/>
    <property type="match status" value="1"/>
</dbReference>
<dbReference type="Gene3D" id="3.30.470.20">
    <property type="entry name" value="ATP-grasp fold, B domain"/>
    <property type="match status" value="1"/>
</dbReference>
<dbReference type="GO" id="GO:0003878">
    <property type="term" value="F:ATP citrate synthase activity"/>
    <property type="evidence" value="ECO:0007669"/>
    <property type="project" value="UniProtKB-EC"/>
</dbReference>
<evidence type="ECO:0000259" key="5">
    <source>
        <dbReference type="Pfam" id="PF08442"/>
    </source>
</evidence>
<dbReference type="PANTHER" id="PTHR11815:SF10">
    <property type="entry name" value="SUCCINATE--COA LIGASE [GDP-FORMING] SUBUNIT BETA, MITOCHONDRIAL"/>
    <property type="match status" value="1"/>
</dbReference>
<protein>
    <submittedName>
        <fullName evidence="7">Succinyl-CoA ligase beta subunit</fullName>
    </submittedName>
</protein>
<dbReference type="Pfam" id="PF08442">
    <property type="entry name" value="ATP-grasp_2"/>
    <property type="match status" value="1"/>
</dbReference>
<feature type="domain" description="ATP-grasp fold succinyl-CoA synthetase-type" evidence="5">
    <location>
        <begin position="3"/>
        <end position="195"/>
    </location>
</feature>
<dbReference type="PIR" id="G70412">
    <property type="entry name" value="G70412"/>
</dbReference>
<dbReference type="EnsemblBacteria" id="AAC07285">
    <property type="protein sequence ID" value="AAC07285"/>
    <property type="gene ID" value="aq_1306"/>
</dbReference>
<dbReference type="InterPro" id="IPR032263">
    <property type="entry name" value="Citrate-bd"/>
</dbReference>
<dbReference type="RefSeq" id="WP_010880832.1">
    <property type="nucleotide sequence ID" value="NC_000918.1"/>
</dbReference>
<dbReference type="KEGG" id="aae:aq_1306"/>
<dbReference type="PATRIC" id="fig|224324.8.peg.1018"/>
<evidence type="ECO:0000313" key="7">
    <source>
        <dbReference type="EMBL" id="AAC07285.1"/>
    </source>
</evidence>
<evidence type="ECO:0000256" key="1">
    <source>
        <dbReference type="ARBA" id="ARBA00022598"/>
    </source>
</evidence>
<dbReference type="GO" id="GO:0042709">
    <property type="term" value="C:succinate-CoA ligase complex"/>
    <property type="evidence" value="ECO:0000318"/>
    <property type="project" value="GO_Central"/>
</dbReference>
<evidence type="ECO:0000256" key="3">
    <source>
        <dbReference type="ARBA" id="ARBA00023315"/>
    </source>
</evidence>
<organism evidence="7 8">
    <name type="scientific">Aquifex aeolicus (strain VF5)</name>
    <dbReference type="NCBI Taxonomy" id="224324"/>
    <lineage>
        <taxon>Bacteria</taxon>
        <taxon>Pseudomonadati</taxon>
        <taxon>Aquificota</taxon>
        <taxon>Aquificia</taxon>
        <taxon>Aquificales</taxon>
        <taxon>Aquificaceae</taxon>
        <taxon>Aquifex</taxon>
    </lineage>
</organism>
<dbReference type="EMBL" id="AE000657">
    <property type="protein sequence ID" value="AAC07285.1"/>
    <property type="molecule type" value="Genomic_DNA"/>
</dbReference>
<feature type="domain" description="ATP-citrate synthase citrate-binding" evidence="6">
    <location>
        <begin position="258"/>
        <end position="397"/>
    </location>
</feature>